<keyword evidence="3" id="KW-1185">Reference proteome</keyword>
<feature type="region of interest" description="Disordered" evidence="1">
    <location>
        <begin position="14"/>
        <end position="46"/>
    </location>
</feature>
<proteinExistence type="predicted"/>
<name>A0ABN1EZF0_9ACTN</name>
<evidence type="ECO:0000313" key="2">
    <source>
        <dbReference type="EMBL" id="GAA0578397.1"/>
    </source>
</evidence>
<accession>A0ABN1EZF0</accession>
<evidence type="ECO:0000256" key="1">
    <source>
        <dbReference type="SAM" id="MobiDB-lite"/>
    </source>
</evidence>
<protein>
    <submittedName>
        <fullName evidence="2">Uncharacterized protein</fullName>
    </submittedName>
</protein>
<dbReference type="EMBL" id="BAAACA010000003">
    <property type="protein sequence ID" value="GAA0578397.1"/>
    <property type="molecule type" value="Genomic_DNA"/>
</dbReference>
<comment type="caution">
    <text evidence="2">The sequence shown here is derived from an EMBL/GenBank/DDBJ whole genome shotgun (WGS) entry which is preliminary data.</text>
</comment>
<evidence type="ECO:0000313" key="3">
    <source>
        <dbReference type="Proteomes" id="UP001500668"/>
    </source>
</evidence>
<gene>
    <name evidence="2" type="ORF">GCM10010394_03650</name>
</gene>
<sequence>MSVYGLNNTMDISKVPNPVRHWSPRPAGDPAAGPVTEGRLSDTDHRVRGYIAVA</sequence>
<dbReference type="Proteomes" id="UP001500668">
    <property type="component" value="Unassembled WGS sequence"/>
</dbReference>
<organism evidence="2 3">
    <name type="scientific">Streptomyces crystallinus</name>
    <dbReference type="NCBI Taxonomy" id="68191"/>
    <lineage>
        <taxon>Bacteria</taxon>
        <taxon>Bacillati</taxon>
        <taxon>Actinomycetota</taxon>
        <taxon>Actinomycetes</taxon>
        <taxon>Kitasatosporales</taxon>
        <taxon>Streptomycetaceae</taxon>
        <taxon>Streptomyces</taxon>
    </lineage>
</organism>
<reference evidence="2 3" key="1">
    <citation type="journal article" date="2019" name="Int. J. Syst. Evol. Microbiol.">
        <title>The Global Catalogue of Microorganisms (GCM) 10K type strain sequencing project: providing services to taxonomists for standard genome sequencing and annotation.</title>
        <authorList>
            <consortium name="The Broad Institute Genomics Platform"/>
            <consortium name="The Broad Institute Genome Sequencing Center for Infectious Disease"/>
            <person name="Wu L."/>
            <person name="Ma J."/>
        </authorList>
    </citation>
    <scope>NUCLEOTIDE SEQUENCE [LARGE SCALE GENOMIC DNA]</scope>
    <source>
        <strain evidence="2 3">JCM 5067</strain>
    </source>
</reference>